<name>A0A9Q3UR44_9GAMM</name>
<dbReference type="GO" id="GO:0008146">
    <property type="term" value="F:sulfotransferase activity"/>
    <property type="evidence" value="ECO:0007669"/>
    <property type="project" value="InterPro"/>
</dbReference>
<keyword evidence="5" id="KW-1185">Reference proteome</keyword>
<sequence length="307" mass="35980">MINTPNFLIVGAAKSGTSSLHSYLSKHPDIYMPKKRKELYFWHIVSNPNRSIINHDGKDNIPLTPDEYVEYFKDADQRQITGEACPSYLYYHDHVLENLKKYHSNWPKVKIVIILREPVNRIISQYQFVCKENLDPDSLSFSASLKAEPGRLRENRLLPDLFYLQLSKYSSQVSFYLKNFENVYICLYDDLKENPRKLLEDLCVFLGVDRERLPDFEFEVVNASKGAKRIKYPLIEKAARRLGRYFICWLPKSLKKGLKSRIKELISEPAIVPDYEISALRKIFYSEIKKLEAIIGRDLSCWIKSKK</sequence>
<dbReference type="RefSeq" id="WP_228234345.1">
    <property type="nucleotide sequence ID" value="NZ_JAJGNA010000017.1"/>
</dbReference>
<keyword evidence="1" id="KW-0808">Transferase</keyword>
<evidence type="ECO:0000313" key="5">
    <source>
        <dbReference type="Proteomes" id="UP001108027"/>
    </source>
</evidence>
<dbReference type="InterPro" id="IPR027417">
    <property type="entry name" value="P-loop_NTPase"/>
</dbReference>
<organism evidence="4 5">
    <name type="scientific">Alloalcanivorax marinus</name>
    <dbReference type="NCBI Taxonomy" id="1177169"/>
    <lineage>
        <taxon>Bacteria</taxon>
        <taxon>Pseudomonadati</taxon>
        <taxon>Pseudomonadota</taxon>
        <taxon>Gammaproteobacteria</taxon>
        <taxon>Oceanospirillales</taxon>
        <taxon>Alcanivoracaceae</taxon>
        <taxon>Alloalcanivorax</taxon>
    </lineage>
</organism>
<dbReference type="InterPro" id="IPR037359">
    <property type="entry name" value="NST/OST"/>
</dbReference>
<dbReference type="SUPFAM" id="SSF52540">
    <property type="entry name" value="P-loop containing nucleoside triphosphate hydrolases"/>
    <property type="match status" value="1"/>
</dbReference>
<dbReference type="Pfam" id="PF00685">
    <property type="entry name" value="Sulfotransfer_1"/>
    <property type="match status" value="1"/>
</dbReference>
<dbReference type="EMBL" id="JAJGNA010000017">
    <property type="protein sequence ID" value="MCC4309523.1"/>
    <property type="molecule type" value="Genomic_DNA"/>
</dbReference>
<dbReference type="Proteomes" id="UP001108027">
    <property type="component" value="Unassembled WGS sequence"/>
</dbReference>
<dbReference type="InterPro" id="IPR000863">
    <property type="entry name" value="Sulfotransferase_dom"/>
</dbReference>
<dbReference type="AlphaFoldDB" id="A0A9Q3UR44"/>
<reference evidence="4" key="1">
    <citation type="submission" date="2021-10" db="EMBL/GenBank/DDBJ databases">
        <title>The diversity and Nitrogen Metabolism of Culturable Nitrate-Utilizing Bacteria Within the Oxygen Minimum Zone of the Changjiang (Yangtze River)Estuary.</title>
        <authorList>
            <person name="Zhang D."/>
            <person name="Zheng J."/>
            <person name="Liu S."/>
            <person name="He W."/>
        </authorList>
    </citation>
    <scope>NUCLEOTIDE SEQUENCE</scope>
    <source>
        <strain evidence="4">FXH-223</strain>
    </source>
</reference>
<evidence type="ECO:0000259" key="3">
    <source>
        <dbReference type="Pfam" id="PF00685"/>
    </source>
</evidence>
<evidence type="ECO:0000256" key="2">
    <source>
        <dbReference type="ARBA" id="ARBA00023180"/>
    </source>
</evidence>
<dbReference type="PANTHER" id="PTHR10605">
    <property type="entry name" value="HEPARAN SULFATE SULFOTRANSFERASE"/>
    <property type="match status" value="1"/>
</dbReference>
<protein>
    <submittedName>
        <fullName evidence="4">Sulfotransferase</fullName>
    </submittedName>
</protein>
<feature type="domain" description="Sulfotransferase" evidence="3">
    <location>
        <begin position="6"/>
        <end position="212"/>
    </location>
</feature>
<proteinExistence type="predicted"/>
<evidence type="ECO:0000256" key="1">
    <source>
        <dbReference type="ARBA" id="ARBA00022679"/>
    </source>
</evidence>
<dbReference type="Gene3D" id="3.40.50.300">
    <property type="entry name" value="P-loop containing nucleotide triphosphate hydrolases"/>
    <property type="match status" value="1"/>
</dbReference>
<comment type="caution">
    <text evidence="4">The sequence shown here is derived from an EMBL/GenBank/DDBJ whole genome shotgun (WGS) entry which is preliminary data.</text>
</comment>
<dbReference type="PANTHER" id="PTHR10605:SF56">
    <property type="entry name" value="BIFUNCTIONAL HEPARAN SULFATE N-DEACETYLASE_N-SULFOTRANSFERASE"/>
    <property type="match status" value="1"/>
</dbReference>
<keyword evidence="2" id="KW-0325">Glycoprotein</keyword>
<gene>
    <name evidence="4" type="ORF">LL252_13185</name>
</gene>
<accession>A0A9Q3UR44</accession>
<evidence type="ECO:0000313" key="4">
    <source>
        <dbReference type="EMBL" id="MCC4309523.1"/>
    </source>
</evidence>